<gene>
    <name evidence="1" type="ORF">FHS09_000273</name>
</gene>
<sequence length="205" mass="22416">MNKPRLIIFAKAPLPGLAKTRLIPELGAEGAAQLAGKMLRHTLNLCARAQLGPVELCVTPDCDDAYWKNFSLSENMTLSSQGDGDLGKRLLRAANRAAGNGESVLLLGTDCPQLTAEHLKTAASALEKSDAVIYPTRDGGYALLGLNRVEPSLFEDISWSTEVVARQTRERMVQCDMRCEWLETLADIDEPADLDYLPEGWKSTL</sequence>
<dbReference type="Pfam" id="PF09837">
    <property type="entry name" value="DUF2064"/>
    <property type="match status" value="1"/>
</dbReference>
<accession>A0A7W4Z7G0</accession>
<evidence type="ECO:0008006" key="3">
    <source>
        <dbReference type="Google" id="ProtNLM"/>
    </source>
</evidence>
<dbReference type="InterPro" id="IPR029044">
    <property type="entry name" value="Nucleotide-diphossugar_trans"/>
</dbReference>
<reference evidence="1 2" key="1">
    <citation type="submission" date="2020-08" db="EMBL/GenBank/DDBJ databases">
        <title>Genomic Encyclopedia of Type Strains, Phase III (KMG-III): the genomes of soil and plant-associated and newly described type strains.</title>
        <authorList>
            <person name="Whitman W."/>
        </authorList>
    </citation>
    <scope>NUCLEOTIDE SEQUENCE [LARGE SCALE GENOMIC DNA]</scope>
    <source>
        <strain evidence="1 2">CECT 8799</strain>
    </source>
</reference>
<proteinExistence type="predicted"/>
<protein>
    <recommendedName>
        <fullName evidence="3">Glycosyltransferase</fullName>
    </recommendedName>
</protein>
<dbReference type="InterPro" id="IPR018641">
    <property type="entry name" value="Trfase_1_rSAM/seldom-assoc"/>
</dbReference>
<dbReference type="EMBL" id="JACHWZ010000001">
    <property type="protein sequence ID" value="MBB3059472.1"/>
    <property type="molecule type" value="Genomic_DNA"/>
</dbReference>
<dbReference type="PANTHER" id="PTHR36529:SF1">
    <property type="entry name" value="GLYCOSYLTRANSFERASE"/>
    <property type="match status" value="1"/>
</dbReference>
<dbReference type="SUPFAM" id="SSF53448">
    <property type="entry name" value="Nucleotide-diphospho-sugar transferases"/>
    <property type="match status" value="1"/>
</dbReference>
<evidence type="ECO:0000313" key="1">
    <source>
        <dbReference type="EMBL" id="MBB3059472.1"/>
    </source>
</evidence>
<dbReference type="NCBIfam" id="TIGR04282">
    <property type="entry name" value="glyco_like_cofC"/>
    <property type="match status" value="1"/>
</dbReference>
<dbReference type="AlphaFoldDB" id="A0A7W4Z7G0"/>
<comment type="caution">
    <text evidence="1">The sequence shown here is derived from an EMBL/GenBank/DDBJ whole genome shotgun (WGS) entry which is preliminary data.</text>
</comment>
<dbReference type="Gene3D" id="3.90.550.10">
    <property type="entry name" value="Spore Coat Polysaccharide Biosynthesis Protein SpsA, Chain A"/>
    <property type="match status" value="1"/>
</dbReference>
<dbReference type="RefSeq" id="WP_183455882.1">
    <property type="nucleotide sequence ID" value="NZ_JACHWZ010000001.1"/>
</dbReference>
<dbReference type="PANTHER" id="PTHR36529">
    <property type="entry name" value="SLL1095 PROTEIN"/>
    <property type="match status" value="1"/>
</dbReference>
<name>A0A7W4Z7G0_9GAMM</name>
<evidence type="ECO:0000313" key="2">
    <source>
        <dbReference type="Proteomes" id="UP000535937"/>
    </source>
</evidence>
<dbReference type="Proteomes" id="UP000535937">
    <property type="component" value="Unassembled WGS sequence"/>
</dbReference>
<organism evidence="1 2">
    <name type="scientific">Microbulbifer rhizosphaerae</name>
    <dbReference type="NCBI Taxonomy" id="1562603"/>
    <lineage>
        <taxon>Bacteria</taxon>
        <taxon>Pseudomonadati</taxon>
        <taxon>Pseudomonadota</taxon>
        <taxon>Gammaproteobacteria</taxon>
        <taxon>Cellvibrionales</taxon>
        <taxon>Microbulbiferaceae</taxon>
        <taxon>Microbulbifer</taxon>
    </lineage>
</organism>
<keyword evidence="2" id="KW-1185">Reference proteome</keyword>